<feature type="transmembrane region" description="Helical" evidence="1">
    <location>
        <begin position="261"/>
        <end position="282"/>
    </location>
</feature>
<gene>
    <name evidence="2" type="ORF">KG103_00245</name>
</gene>
<reference evidence="2 3" key="1">
    <citation type="submission" date="2021-05" db="EMBL/GenBank/DDBJ databases">
        <title>Novel species in genus Cellulomonas.</title>
        <authorList>
            <person name="Zhang G."/>
        </authorList>
    </citation>
    <scope>NUCLEOTIDE SEQUENCE [LARGE SCALE GENOMIC DNA]</scope>
    <source>
        <strain evidence="3">zg-ZUI222</strain>
    </source>
</reference>
<sequence>MATTTTPRTSPGPWATVRWLARHRSVQVTAALWLAGNAVVLLLAGRTLPFDWPALPGSAVDQLVGADVAMLSVLALMALTCLLTRRRVRPDVAARAPDVATARRETVLLLAWAALGLLGGFVLGPLLGWHPIGLHLAGSVVGTHDHVAPAEAATWAVYNLVVYAIVPLAVFRRRYSAAQLNLVSTDRRGDVRLILVVLVAESAIQVATLATVVGRLSTHQYLVGVPVTFLLYLAGTGLPIMVLVHALLVPRLLRLTGSTPATVVLGGVLYTALHAWDAWTVLTTPTDAVLSVVFLCFVYLAPGMMKTLLTVRTGNAWVHLWAYHALAPHTLIDSPHVVEIFRIR</sequence>
<dbReference type="EMBL" id="CP074405">
    <property type="protein sequence ID" value="QVI62430.1"/>
    <property type="molecule type" value="Genomic_DNA"/>
</dbReference>
<keyword evidence="1" id="KW-0812">Transmembrane</keyword>
<keyword evidence="3" id="KW-1185">Reference proteome</keyword>
<dbReference type="Proteomes" id="UP000677804">
    <property type="component" value="Chromosome"/>
</dbReference>
<evidence type="ECO:0000313" key="3">
    <source>
        <dbReference type="Proteomes" id="UP000677804"/>
    </source>
</evidence>
<feature type="transmembrane region" description="Helical" evidence="1">
    <location>
        <begin position="28"/>
        <end position="48"/>
    </location>
</feature>
<feature type="transmembrane region" description="Helical" evidence="1">
    <location>
        <begin position="193"/>
        <end position="217"/>
    </location>
</feature>
<organism evidence="2 3">
    <name type="scientific">Cellulomonas wangleii</name>
    <dbReference type="NCBI Taxonomy" id="2816956"/>
    <lineage>
        <taxon>Bacteria</taxon>
        <taxon>Bacillati</taxon>
        <taxon>Actinomycetota</taxon>
        <taxon>Actinomycetes</taxon>
        <taxon>Micrococcales</taxon>
        <taxon>Cellulomonadaceae</taxon>
        <taxon>Cellulomonas</taxon>
    </lineage>
</organism>
<feature type="transmembrane region" description="Helical" evidence="1">
    <location>
        <begin position="229"/>
        <end position="249"/>
    </location>
</feature>
<dbReference type="RefSeq" id="WP_207340090.1">
    <property type="nucleotide sequence ID" value="NZ_CP074405.1"/>
</dbReference>
<name>A0ABX8D4N5_9CELL</name>
<evidence type="ECO:0000256" key="1">
    <source>
        <dbReference type="SAM" id="Phobius"/>
    </source>
</evidence>
<feature type="transmembrane region" description="Helical" evidence="1">
    <location>
        <begin position="152"/>
        <end position="172"/>
    </location>
</feature>
<keyword evidence="1" id="KW-0472">Membrane</keyword>
<accession>A0ABX8D4N5</accession>
<protein>
    <submittedName>
        <fullName evidence="2">Uncharacterized protein</fullName>
    </submittedName>
</protein>
<proteinExistence type="predicted"/>
<feature type="transmembrane region" description="Helical" evidence="1">
    <location>
        <begin position="106"/>
        <end position="132"/>
    </location>
</feature>
<keyword evidence="1" id="KW-1133">Transmembrane helix</keyword>
<feature type="transmembrane region" description="Helical" evidence="1">
    <location>
        <begin position="68"/>
        <end position="85"/>
    </location>
</feature>
<evidence type="ECO:0000313" key="2">
    <source>
        <dbReference type="EMBL" id="QVI62430.1"/>
    </source>
</evidence>
<feature type="transmembrane region" description="Helical" evidence="1">
    <location>
        <begin position="288"/>
        <end position="305"/>
    </location>
</feature>